<evidence type="ECO:0000313" key="1">
    <source>
        <dbReference type="EMBL" id="APW65288.1"/>
    </source>
</evidence>
<gene>
    <name evidence="1" type="ORF">LPB137_05210</name>
</gene>
<dbReference type="OrthoDB" id="6346224at2"/>
<accession>A0A1P8KL49</accession>
<sequence>MYSLDHLTIKDNYIFKDEEKLTLFKNINYHTEIIDWLKLCLNEVQNITNLNESILQYLSVVEKITNKYKGKVMEIKDFLLEEDNLKLVTELETPIKDAKAQIQYKFWMSLQESLNSKHHIFDFVNSKFNEIEIEEYTKKYYYSNKNNRCYGLKKDLFEIDDTHKVCFYIEVDWRIYYGFTISENGKRKEISENQKIKEISENQKIKEILNKTLNEENSEWKSPNNYNQKLFISWKLLDKGLNFNSFKPERIFDLNKKSKRDIIIEEIATEIDKVIKEIID</sequence>
<protein>
    <submittedName>
        <fullName evidence="1">Uncharacterized protein</fullName>
    </submittedName>
</protein>
<keyword evidence="2" id="KW-1185">Reference proteome</keyword>
<name>A0A1P8KL49_9BACT</name>
<evidence type="ECO:0000313" key="2">
    <source>
        <dbReference type="Proteomes" id="UP000186074"/>
    </source>
</evidence>
<dbReference type="KEGG" id="alp:LPB137_05210"/>
<dbReference type="STRING" id="1850254.LPB137_05210"/>
<reference evidence="1 2" key="1">
    <citation type="submission" date="2017-01" db="EMBL/GenBank/DDBJ databases">
        <title>Genome sequencing of Arcobacter sp. LPB0137.</title>
        <authorList>
            <person name="Lee G.-W."/>
            <person name="Yi H."/>
        </authorList>
    </citation>
    <scope>NUCLEOTIDE SEQUENCE [LARGE SCALE GENOMIC DNA]</scope>
    <source>
        <strain evidence="1 2">LPB0137</strain>
    </source>
</reference>
<dbReference type="RefSeq" id="WP_076085333.1">
    <property type="nucleotide sequence ID" value="NZ_CP019070.1"/>
</dbReference>
<dbReference type="EMBL" id="CP019070">
    <property type="protein sequence ID" value="APW65288.1"/>
    <property type="molecule type" value="Genomic_DNA"/>
</dbReference>
<dbReference type="Proteomes" id="UP000186074">
    <property type="component" value="Chromosome"/>
</dbReference>
<dbReference type="AlphaFoldDB" id="A0A1P8KL49"/>
<organism evidence="1 2">
    <name type="scientific">Poseidonibacter parvus</name>
    <dbReference type="NCBI Taxonomy" id="1850254"/>
    <lineage>
        <taxon>Bacteria</taxon>
        <taxon>Pseudomonadati</taxon>
        <taxon>Campylobacterota</taxon>
        <taxon>Epsilonproteobacteria</taxon>
        <taxon>Campylobacterales</taxon>
        <taxon>Arcobacteraceae</taxon>
        <taxon>Poseidonibacter</taxon>
    </lineage>
</organism>
<proteinExistence type="predicted"/>